<reference evidence="2" key="1">
    <citation type="journal article" date="2022" name="bioRxiv">
        <title>Genomics of Preaxostyla Flagellates Illuminates Evolutionary Transitions and the Path Towards Mitochondrial Loss.</title>
        <authorList>
            <person name="Novak L.V.F."/>
            <person name="Treitli S.C."/>
            <person name="Pyrih J."/>
            <person name="Halakuc P."/>
            <person name="Pipaliya S.V."/>
            <person name="Vacek V."/>
            <person name="Brzon O."/>
            <person name="Soukal P."/>
            <person name="Eme L."/>
            <person name="Dacks J.B."/>
            <person name="Karnkowska A."/>
            <person name="Elias M."/>
            <person name="Hampl V."/>
        </authorList>
    </citation>
    <scope>NUCLEOTIDE SEQUENCE</scope>
    <source>
        <strain evidence="2">RCP-MX</strain>
    </source>
</reference>
<proteinExistence type="predicted"/>
<name>A0ABQ8UR02_9EUKA</name>
<organism evidence="2 3">
    <name type="scientific">Paratrimastix pyriformis</name>
    <dbReference type="NCBI Taxonomy" id="342808"/>
    <lineage>
        <taxon>Eukaryota</taxon>
        <taxon>Metamonada</taxon>
        <taxon>Preaxostyla</taxon>
        <taxon>Paratrimastigidae</taxon>
        <taxon>Paratrimastix</taxon>
    </lineage>
</organism>
<accession>A0ABQ8UR02</accession>
<keyword evidence="3" id="KW-1185">Reference proteome</keyword>
<comment type="caution">
    <text evidence="2">The sequence shown here is derived from an EMBL/GenBank/DDBJ whole genome shotgun (WGS) entry which is preliminary data.</text>
</comment>
<evidence type="ECO:0000313" key="2">
    <source>
        <dbReference type="EMBL" id="KAJ4460881.1"/>
    </source>
</evidence>
<protein>
    <recommendedName>
        <fullName evidence="4">NYN domain-containing protein</fullName>
    </recommendedName>
</protein>
<feature type="region of interest" description="Disordered" evidence="1">
    <location>
        <begin position="386"/>
        <end position="410"/>
    </location>
</feature>
<dbReference type="EMBL" id="JAPMOS010000010">
    <property type="protein sequence ID" value="KAJ4460881.1"/>
    <property type="molecule type" value="Genomic_DNA"/>
</dbReference>
<evidence type="ECO:0000256" key="1">
    <source>
        <dbReference type="SAM" id="MobiDB-lite"/>
    </source>
</evidence>
<sequence>MDGAAVNPQSRVDFISLFVPPFSVVLKDAGPALVVVVGYCSARVVASRIVWQRVCDGHRWMRQCLVIQSNSSFSGSVREETGDGVIVPRPLRATRGKWGEVRPCRGDPDRGDCEEKILSGQLSAPSLCRRTRDVVCSYVPGPITGSTPVAGPGMPHSQQHSEPFPADPNAVTVVFWDVENLGLGNCPPNDVGRRIRQWVQEERLPHLSTITCFADSTFFMPEVRNELEKISGVHFRDTAHGGKKEVADRNMICAMWAESFKVPKGSWFVIITDDNDFGLPFQTLQQCQSVAPALPIAHSGHAAMPTPAMQPCPLRPCSQAHPGHAAMRTPTMPCHLSLLVSPPPLPSVVRSSQNVMHFCNAAAVANLAHRSANWFLDVLRVPIPAPSSSPLAQNRSRSRPRSHPRVDAVRPEDPVVRHHPEIRAPFVSVTRGPIVDGTVKALKAGGYGFVEFRHAGLSTSAFFRVDNLPADIRARLAPGTAVRFVPEASPNPNEQTPWVAKELVLA</sequence>
<evidence type="ECO:0000313" key="3">
    <source>
        <dbReference type="Proteomes" id="UP001141327"/>
    </source>
</evidence>
<evidence type="ECO:0008006" key="4">
    <source>
        <dbReference type="Google" id="ProtNLM"/>
    </source>
</evidence>
<gene>
    <name evidence="2" type="ORF">PAPYR_2716</name>
</gene>
<dbReference type="Proteomes" id="UP001141327">
    <property type="component" value="Unassembled WGS sequence"/>
</dbReference>